<sequence>MFYPPAASGAPQLFEYSPCHAHFHFDGFALFNLYDLNSVIAVKGGKRGYCMEDTVQTMFGHHIPCKNKYDCTNQGIQPGWADLYPNVLDCQWLDITGISKEKWYIYEICSNVDRKLHEASNTNDCKRFPVYIPEVPFALNTTPLKYADVLKQRNISEQTAPSIDLEPDTNL</sequence>
<dbReference type="AlphaFoldDB" id="A0A814G694"/>
<evidence type="ECO:0000313" key="1">
    <source>
        <dbReference type="EMBL" id="CAF0994626.1"/>
    </source>
</evidence>
<keyword evidence="2" id="KW-1185">Reference proteome</keyword>
<dbReference type="Proteomes" id="UP000663879">
    <property type="component" value="Unassembled WGS sequence"/>
</dbReference>
<dbReference type="GO" id="GO:0005507">
    <property type="term" value="F:copper ion binding"/>
    <property type="evidence" value="ECO:0007669"/>
    <property type="project" value="InterPro"/>
</dbReference>
<comment type="caution">
    <text evidence="1">The sequence shown here is derived from an EMBL/GenBank/DDBJ whole genome shotgun (WGS) entry which is preliminary data.</text>
</comment>
<proteinExistence type="predicted"/>
<protein>
    <submittedName>
        <fullName evidence="1">Uncharacterized protein</fullName>
    </submittedName>
</protein>
<reference evidence="1" key="1">
    <citation type="submission" date="2021-02" db="EMBL/GenBank/DDBJ databases">
        <authorList>
            <person name="Nowell W R."/>
        </authorList>
    </citation>
    <scope>NUCLEOTIDE SEQUENCE</scope>
    <source>
        <strain evidence="1">Ploen Becks lab</strain>
    </source>
</reference>
<dbReference type="InterPro" id="IPR001695">
    <property type="entry name" value="Lysyl_oxidase"/>
</dbReference>
<dbReference type="GO" id="GO:0016641">
    <property type="term" value="F:oxidoreductase activity, acting on the CH-NH2 group of donors, oxygen as acceptor"/>
    <property type="evidence" value="ECO:0007669"/>
    <property type="project" value="InterPro"/>
</dbReference>
<evidence type="ECO:0000313" key="2">
    <source>
        <dbReference type="Proteomes" id="UP000663879"/>
    </source>
</evidence>
<organism evidence="1 2">
    <name type="scientific">Brachionus calyciflorus</name>
    <dbReference type="NCBI Taxonomy" id="104777"/>
    <lineage>
        <taxon>Eukaryota</taxon>
        <taxon>Metazoa</taxon>
        <taxon>Spiralia</taxon>
        <taxon>Gnathifera</taxon>
        <taxon>Rotifera</taxon>
        <taxon>Eurotatoria</taxon>
        <taxon>Monogononta</taxon>
        <taxon>Pseudotrocha</taxon>
        <taxon>Ploima</taxon>
        <taxon>Brachionidae</taxon>
        <taxon>Brachionus</taxon>
    </lineage>
</organism>
<dbReference type="Pfam" id="PF01186">
    <property type="entry name" value="Lysyl_oxidase"/>
    <property type="match status" value="1"/>
</dbReference>
<name>A0A814G694_9BILA</name>
<gene>
    <name evidence="1" type="ORF">OXX778_LOCUS16091</name>
</gene>
<accession>A0A814G694</accession>
<dbReference type="EMBL" id="CAJNOC010003711">
    <property type="protein sequence ID" value="CAF0994626.1"/>
    <property type="molecule type" value="Genomic_DNA"/>
</dbReference>
<dbReference type="OrthoDB" id="547291at2759"/>